<name>A0ABQ9Y8F7_9EUKA</name>
<protein>
    <submittedName>
        <fullName evidence="1">Uncharacterized protein</fullName>
    </submittedName>
</protein>
<dbReference type="Proteomes" id="UP001281761">
    <property type="component" value="Unassembled WGS sequence"/>
</dbReference>
<gene>
    <name evidence="1" type="ORF">BLNAU_4873</name>
</gene>
<sequence>MGCAPPFSHSTAIYDLFEVCHDQGTGAQEGDDDFISRHTSHNPSATTSSSHLVLLCPCHNFICCVQIVGISPNVNESDSTQSVASRLKQTKPIGRPLPPTNPALEWVTLPTNKTLPFALSASTFFLLQFSVRTRDFFLADRRSRHIAQMGMIEQSSTMEEESPHQLVPHHSILPNNSVADGKLSFEDKSRLYHSLVALVKAEYPFDKALQDRAALFLKRLEPNWAPQALATQLITDLVPSSAGSLSGFIDSIVTLLSSPHSTVVASTMSFLSETAFTASHAIRDRLVVSDLVSKVLAIIQPHTLSISGNEPIFDNLVEMISRDINLASPSSLRELGFTTAVGEYNHREMIFRKVVLPSSKFVTFLISNRHILNDDLLRSFVYLMATFLRIGPFHRPTLEFVLASPIVMAISSCLPFYENEIRLWITLQHINQSLSEWKRYKTEAAQSGQRAIKALFSEGFEDTLEQISMRDKDGIFIPLDTETDPQTTLRNRRIHTTQDDSVGPHNVFSVSNIVRDGATRCATDDSELHHANTPPNELASQHCRHSLQIAVHSTPNDRMDSSSAICLLSLPDNSSAFDYSRQTVSDSEHRQE</sequence>
<proteinExistence type="predicted"/>
<keyword evidence="2" id="KW-1185">Reference proteome</keyword>
<reference evidence="1 2" key="1">
    <citation type="journal article" date="2022" name="bioRxiv">
        <title>Genomics of Preaxostyla Flagellates Illuminates Evolutionary Transitions and the Path Towards Mitochondrial Loss.</title>
        <authorList>
            <person name="Novak L.V.F."/>
            <person name="Treitli S.C."/>
            <person name="Pyrih J."/>
            <person name="Halakuc P."/>
            <person name="Pipaliya S.V."/>
            <person name="Vacek V."/>
            <person name="Brzon O."/>
            <person name="Soukal P."/>
            <person name="Eme L."/>
            <person name="Dacks J.B."/>
            <person name="Karnkowska A."/>
            <person name="Elias M."/>
            <person name="Hampl V."/>
        </authorList>
    </citation>
    <scope>NUCLEOTIDE SEQUENCE [LARGE SCALE GENOMIC DNA]</scope>
    <source>
        <strain evidence="1">NAU3</strain>
        <tissue evidence="1">Gut</tissue>
    </source>
</reference>
<dbReference type="EMBL" id="JARBJD010000025">
    <property type="protein sequence ID" value="KAK2959990.1"/>
    <property type="molecule type" value="Genomic_DNA"/>
</dbReference>
<comment type="caution">
    <text evidence="1">The sequence shown here is derived from an EMBL/GenBank/DDBJ whole genome shotgun (WGS) entry which is preliminary data.</text>
</comment>
<organism evidence="1 2">
    <name type="scientific">Blattamonas nauphoetae</name>
    <dbReference type="NCBI Taxonomy" id="2049346"/>
    <lineage>
        <taxon>Eukaryota</taxon>
        <taxon>Metamonada</taxon>
        <taxon>Preaxostyla</taxon>
        <taxon>Oxymonadida</taxon>
        <taxon>Blattamonas</taxon>
    </lineage>
</organism>
<evidence type="ECO:0000313" key="2">
    <source>
        <dbReference type="Proteomes" id="UP001281761"/>
    </source>
</evidence>
<evidence type="ECO:0000313" key="1">
    <source>
        <dbReference type="EMBL" id="KAK2959990.1"/>
    </source>
</evidence>
<accession>A0ABQ9Y8F7</accession>